<dbReference type="PROSITE" id="PS50294">
    <property type="entry name" value="WD_REPEATS_REGION"/>
    <property type="match status" value="1"/>
</dbReference>
<dbReference type="Pfam" id="PF00400">
    <property type="entry name" value="WD40"/>
    <property type="match status" value="1"/>
</dbReference>
<evidence type="ECO:0000313" key="3">
    <source>
        <dbReference type="Proteomes" id="UP000720189"/>
    </source>
</evidence>
<dbReference type="InterPro" id="IPR015943">
    <property type="entry name" value="WD40/YVTN_repeat-like_dom_sf"/>
</dbReference>
<accession>A0A9P9FYG2</accession>
<keyword evidence="3" id="KW-1185">Reference proteome</keyword>
<comment type="caution">
    <text evidence="2">The sequence shown here is derived from an EMBL/GenBank/DDBJ whole genome shotgun (WGS) entry which is preliminary data.</text>
</comment>
<dbReference type="AlphaFoldDB" id="A0A9P9FYG2"/>
<sequence>RSLQLWDTATGVASQTHIGHSSSANSVAFSLNGKQVASGSKDPTVRLWGAVAGA</sequence>
<dbReference type="Proteomes" id="UP000720189">
    <property type="component" value="Unassembled WGS sequence"/>
</dbReference>
<dbReference type="GeneID" id="70216197"/>
<feature type="non-terminal residue" evidence="2">
    <location>
        <position position="1"/>
    </location>
</feature>
<dbReference type="RefSeq" id="XP_046042305.1">
    <property type="nucleotide sequence ID" value="XM_046186243.1"/>
</dbReference>
<dbReference type="InterPro" id="IPR036322">
    <property type="entry name" value="WD40_repeat_dom_sf"/>
</dbReference>
<protein>
    <submittedName>
        <fullName evidence="2">Uncharacterized protein</fullName>
    </submittedName>
</protein>
<dbReference type="EMBL" id="JAGMUX010000027">
    <property type="protein sequence ID" value="KAH7222682.1"/>
    <property type="molecule type" value="Genomic_DNA"/>
</dbReference>
<dbReference type="SUPFAM" id="SSF50978">
    <property type="entry name" value="WD40 repeat-like"/>
    <property type="match status" value="1"/>
</dbReference>
<dbReference type="Gene3D" id="2.130.10.10">
    <property type="entry name" value="YVTN repeat-like/Quinoprotein amine dehydrogenase"/>
    <property type="match status" value="1"/>
</dbReference>
<feature type="repeat" description="WD" evidence="1">
    <location>
        <begin position="17"/>
        <end position="54"/>
    </location>
</feature>
<dbReference type="OrthoDB" id="538223at2759"/>
<evidence type="ECO:0000256" key="1">
    <source>
        <dbReference type="PROSITE-ProRule" id="PRU00221"/>
    </source>
</evidence>
<organism evidence="2 3">
    <name type="scientific">Fusarium redolens</name>
    <dbReference type="NCBI Taxonomy" id="48865"/>
    <lineage>
        <taxon>Eukaryota</taxon>
        <taxon>Fungi</taxon>
        <taxon>Dikarya</taxon>
        <taxon>Ascomycota</taxon>
        <taxon>Pezizomycotina</taxon>
        <taxon>Sordariomycetes</taxon>
        <taxon>Hypocreomycetidae</taxon>
        <taxon>Hypocreales</taxon>
        <taxon>Nectriaceae</taxon>
        <taxon>Fusarium</taxon>
        <taxon>Fusarium redolens species complex</taxon>
    </lineage>
</organism>
<feature type="non-terminal residue" evidence="2">
    <location>
        <position position="54"/>
    </location>
</feature>
<evidence type="ECO:0000313" key="2">
    <source>
        <dbReference type="EMBL" id="KAH7222682.1"/>
    </source>
</evidence>
<keyword evidence="1" id="KW-0853">WD repeat</keyword>
<dbReference type="PROSITE" id="PS50082">
    <property type="entry name" value="WD_REPEATS_2"/>
    <property type="match status" value="1"/>
</dbReference>
<gene>
    <name evidence="2" type="ORF">BKA55DRAFT_488706</name>
</gene>
<proteinExistence type="predicted"/>
<dbReference type="InterPro" id="IPR001680">
    <property type="entry name" value="WD40_rpt"/>
</dbReference>
<name>A0A9P9FYG2_FUSRE</name>
<dbReference type="SMART" id="SM00320">
    <property type="entry name" value="WD40"/>
    <property type="match status" value="1"/>
</dbReference>
<reference evidence="2" key="1">
    <citation type="journal article" date="2021" name="Nat. Commun.">
        <title>Genetic determinants of endophytism in the Arabidopsis root mycobiome.</title>
        <authorList>
            <person name="Mesny F."/>
            <person name="Miyauchi S."/>
            <person name="Thiergart T."/>
            <person name="Pickel B."/>
            <person name="Atanasova L."/>
            <person name="Karlsson M."/>
            <person name="Huettel B."/>
            <person name="Barry K.W."/>
            <person name="Haridas S."/>
            <person name="Chen C."/>
            <person name="Bauer D."/>
            <person name="Andreopoulos W."/>
            <person name="Pangilinan J."/>
            <person name="LaButti K."/>
            <person name="Riley R."/>
            <person name="Lipzen A."/>
            <person name="Clum A."/>
            <person name="Drula E."/>
            <person name="Henrissat B."/>
            <person name="Kohler A."/>
            <person name="Grigoriev I.V."/>
            <person name="Martin F.M."/>
            <person name="Hacquard S."/>
        </authorList>
    </citation>
    <scope>NUCLEOTIDE SEQUENCE</scope>
    <source>
        <strain evidence="2">MPI-CAGE-AT-0023</strain>
    </source>
</reference>